<evidence type="ECO:0000256" key="2">
    <source>
        <dbReference type="ARBA" id="ARBA00023125"/>
    </source>
</evidence>
<keyword evidence="2" id="KW-0238">DNA-binding</keyword>
<dbReference type="Gene3D" id="1.10.10.10">
    <property type="entry name" value="Winged helix-like DNA-binding domain superfamily/Winged helix DNA-binding domain"/>
    <property type="match status" value="1"/>
</dbReference>
<dbReference type="InterPro" id="IPR011991">
    <property type="entry name" value="ArsR-like_HTH"/>
</dbReference>
<organism evidence="5 6">
    <name type="scientific">Petropleomorpha daqingensis</name>
    <dbReference type="NCBI Taxonomy" id="2026353"/>
    <lineage>
        <taxon>Bacteria</taxon>
        <taxon>Bacillati</taxon>
        <taxon>Actinomycetota</taxon>
        <taxon>Actinomycetes</taxon>
        <taxon>Geodermatophilales</taxon>
        <taxon>Geodermatophilaceae</taxon>
        <taxon>Petropleomorpha</taxon>
    </lineage>
</organism>
<dbReference type="PRINTS" id="PR00598">
    <property type="entry name" value="HTHMARR"/>
</dbReference>
<dbReference type="SUPFAM" id="SSF46785">
    <property type="entry name" value="Winged helix' DNA-binding domain"/>
    <property type="match status" value="1"/>
</dbReference>
<dbReference type="SMART" id="SM00347">
    <property type="entry name" value="HTH_MARR"/>
    <property type="match status" value="1"/>
</dbReference>
<dbReference type="AlphaFoldDB" id="A0A853CCC1"/>
<dbReference type="InterPro" id="IPR036388">
    <property type="entry name" value="WH-like_DNA-bd_sf"/>
</dbReference>
<dbReference type="InterPro" id="IPR036390">
    <property type="entry name" value="WH_DNA-bd_sf"/>
</dbReference>
<protein>
    <submittedName>
        <fullName evidence="5">MarR family transcriptional regulator for hemolysin</fullName>
    </submittedName>
</protein>
<keyword evidence="6" id="KW-1185">Reference proteome</keyword>
<dbReference type="CDD" id="cd00090">
    <property type="entry name" value="HTH_ARSR"/>
    <property type="match status" value="1"/>
</dbReference>
<evidence type="ECO:0000256" key="1">
    <source>
        <dbReference type="ARBA" id="ARBA00023015"/>
    </source>
</evidence>
<sequence length="142" mass="15158">MAPGELPLGLLVARTAKALDRAFDDHLSAVGGSGATWLVLSSLKDGGHRTQGELAAAVGVRSPTLTHHLDGLERAGLVTRERDPANRRVQQVALTEAGEALFVRLRRSAAAFDGRLRAGLDDDEVALLRRLLAHLVENSQPD</sequence>
<dbReference type="InterPro" id="IPR039422">
    <property type="entry name" value="MarR/SlyA-like"/>
</dbReference>
<dbReference type="Pfam" id="PF01047">
    <property type="entry name" value="MarR"/>
    <property type="match status" value="1"/>
</dbReference>
<dbReference type="EMBL" id="JACBZT010000001">
    <property type="protein sequence ID" value="NYJ03813.1"/>
    <property type="molecule type" value="Genomic_DNA"/>
</dbReference>
<keyword evidence="1" id="KW-0805">Transcription regulation</keyword>
<evidence type="ECO:0000259" key="4">
    <source>
        <dbReference type="PROSITE" id="PS50995"/>
    </source>
</evidence>
<dbReference type="InterPro" id="IPR000835">
    <property type="entry name" value="HTH_MarR-typ"/>
</dbReference>
<dbReference type="GO" id="GO:0003677">
    <property type="term" value="F:DNA binding"/>
    <property type="evidence" value="ECO:0007669"/>
    <property type="project" value="UniProtKB-KW"/>
</dbReference>
<evidence type="ECO:0000313" key="6">
    <source>
        <dbReference type="Proteomes" id="UP000541969"/>
    </source>
</evidence>
<dbReference type="PANTHER" id="PTHR33164">
    <property type="entry name" value="TRANSCRIPTIONAL REGULATOR, MARR FAMILY"/>
    <property type="match status" value="1"/>
</dbReference>
<evidence type="ECO:0000313" key="5">
    <source>
        <dbReference type="EMBL" id="NYJ03813.1"/>
    </source>
</evidence>
<dbReference type="SMART" id="SM00418">
    <property type="entry name" value="HTH_ARSR"/>
    <property type="match status" value="1"/>
</dbReference>
<dbReference type="InterPro" id="IPR001845">
    <property type="entry name" value="HTH_ArsR_DNA-bd_dom"/>
</dbReference>
<dbReference type="RefSeq" id="WP_179714605.1">
    <property type="nucleotide sequence ID" value="NZ_JACBZT010000001.1"/>
</dbReference>
<reference evidence="5 6" key="1">
    <citation type="submission" date="2020-07" db="EMBL/GenBank/DDBJ databases">
        <title>Sequencing the genomes of 1000 actinobacteria strains.</title>
        <authorList>
            <person name="Klenk H.-P."/>
        </authorList>
    </citation>
    <scope>NUCLEOTIDE SEQUENCE [LARGE SCALE GENOMIC DNA]</scope>
    <source>
        <strain evidence="5 6">DSM 104001</strain>
    </source>
</reference>
<evidence type="ECO:0000256" key="3">
    <source>
        <dbReference type="ARBA" id="ARBA00023163"/>
    </source>
</evidence>
<comment type="caution">
    <text evidence="5">The sequence shown here is derived from an EMBL/GenBank/DDBJ whole genome shotgun (WGS) entry which is preliminary data.</text>
</comment>
<keyword evidence="3" id="KW-0804">Transcription</keyword>
<dbReference type="Proteomes" id="UP000541969">
    <property type="component" value="Unassembled WGS sequence"/>
</dbReference>
<name>A0A853CCC1_9ACTN</name>
<accession>A0A853CCC1</accession>
<proteinExistence type="predicted"/>
<dbReference type="PANTHER" id="PTHR33164:SF64">
    <property type="entry name" value="TRANSCRIPTIONAL REGULATOR SLYA"/>
    <property type="match status" value="1"/>
</dbReference>
<feature type="domain" description="HTH marR-type" evidence="4">
    <location>
        <begin position="5"/>
        <end position="137"/>
    </location>
</feature>
<dbReference type="GO" id="GO:0006950">
    <property type="term" value="P:response to stress"/>
    <property type="evidence" value="ECO:0007669"/>
    <property type="project" value="TreeGrafter"/>
</dbReference>
<dbReference type="PROSITE" id="PS50995">
    <property type="entry name" value="HTH_MARR_2"/>
    <property type="match status" value="1"/>
</dbReference>
<gene>
    <name evidence="5" type="ORF">GGQ55_000091</name>
</gene>
<dbReference type="GO" id="GO:0003700">
    <property type="term" value="F:DNA-binding transcription factor activity"/>
    <property type="evidence" value="ECO:0007669"/>
    <property type="project" value="InterPro"/>
</dbReference>